<dbReference type="InterPro" id="IPR015943">
    <property type="entry name" value="WD40/YVTN_repeat-like_dom_sf"/>
</dbReference>
<feature type="region of interest" description="Disordered" evidence="1">
    <location>
        <begin position="50"/>
        <end position="70"/>
    </location>
</feature>
<evidence type="ECO:0000256" key="1">
    <source>
        <dbReference type="SAM" id="MobiDB-lite"/>
    </source>
</evidence>
<evidence type="ECO:0000313" key="2">
    <source>
        <dbReference type="EMBL" id="VAW15366.1"/>
    </source>
</evidence>
<dbReference type="SUPFAM" id="SSF50939">
    <property type="entry name" value="Sialidases"/>
    <property type="match status" value="1"/>
</dbReference>
<protein>
    <submittedName>
        <fullName evidence="2">Glycosyl hydrolase, BNR repeat</fullName>
    </submittedName>
</protein>
<dbReference type="Gene3D" id="2.130.10.10">
    <property type="entry name" value="YVTN repeat-like/Quinoprotein amine dehydrogenase"/>
    <property type="match status" value="1"/>
</dbReference>
<sequence>MVVRKSRMMVAQHGAPINQPTAQYYRVTTDNSFPYRIYVAQQDNSTIRVKHRSDSDSIDEDDWEETAGGESAHIAVGPTSNDIVYGGSYDGFLTRVNHKTGTVRGINVWPDNPMGHGAEGMKYRFQWNFPIIFSKHNPKKLYTFSNHVHVSENEGQSWKLLSDDLTRNDPEKLVSSGARSHKIIQV</sequence>
<dbReference type="InterPro" id="IPR036278">
    <property type="entry name" value="Sialidase_sf"/>
</dbReference>
<dbReference type="AlphaFoldDB" id="A0A3B0U7G2"/>
<name>A0A3B0U7G2_9ZZZZ</name>
<organism evidence="2">
    <name type="scientific">hydrothermal vent metagenome</name>
    <dbReference type="NCBI Taxonomy" id="652676"/>
    <lineage>
        <taxon>unclassified sequences</taxon>
        <taxon>metagenomes</taxon>
        <taxon>ecological metagenomes</taxon>
    </lineage>
</organism>
<dbReference type="EMBL" id="UOEL01000125">
    <property type="protein sequence ID" value="VAW15366.1"/>
    <property type="molecule type" value="Genomic_DNA"/>
</dbReference>
<accession>A0A3B0U7G2</accession>
<feature type="compositionally biased region" description="Acidic residues" evidence="1">
    <location>
        <begin position="56"/>
        <end position="67"/>
    </location>
</feature>
<gene>
    <name evidence="2" type="ORF">MNBD_BACTEROID03-844</name>
</gene>
<reference evidence="2" key="1">
    <citation type="submission" date="2018-06" db="EMBL/GenBank/DDBJ databases">
        <authorList>
            <person name="Zhirakovskaya E."/>
        </authorList>
    </citation>
    <scope>NUCLEOTIDE SEQUENCE</scope>
</reference>
<proteinExistence type="predicted"/>
<keyword evidence="2" id="KW-0378">Hydrolase</keyword>
<dbReference type="GO" id="GO:0016787">
    <property type="term" value="F:hydrolase activity"/>
    <property type="evidence" value="ECO:0007669"/>
    <property type="project" value="UniProtKB-KW"/>
</dbReference>